<name>A0A0C2W7S9_SERVB</name>
<dbReference type="AlphaFoldDB" id="A0A0C2W7S9"/>
<protein>
    <submittedName>
        <fullName evidence="2">Uncharacterized protein</fullName>
    </submittedName>
</protein>
<organism evidence="2 3">
    <name type="scientific">Serendipita vermifera MAFF 305830</name>
    <dbReference type="NCBI Taxonomy" id="933852"/>
    <lineage>
        <taxon>Eukaryota</taxon>
        <taxon>Fungi</taxon>
        <taxon>Dikarya</taxon>
        <taxon>Basidiomycota</taxon>
        <taxon>Agaricomycotina</taxon>
        <taxon>Agaricomycetes</taxon>
        <taxon>Sebacinales</taxon>
        <taxon>Serendipitaceae</taxon>
        <taxon>Serendipita</taxon>
    </lineage>
</organism>
<evidence type="ECO:0000313" key="3">
    <source>
        <dbReference type="Proteomes" id="UP000054097"/>
    </source>
</evidence>
<proteinExistence type="predicted"/>
<keyword evidence="3" id="KW-1185">Reference proteome</keyword>
<dbReference type="Proteomes" id="UP000054097">
    <property type="component" value="Unassembled WGS sequence"/>
</dbReference>
<evidence type="ECO:0000256" key="1">
    <source>
        <dbReference type="SAM" id="Phobius"/>
    </source>
</evidence>
<dbReference type="STRING" id="933852.A0A0C2W7S9"/>
<sequence length="235" mass="25489">MDTAPTSQGFTWGAHSIVFYAKDLLEGQQHTLVMSVAPSDVAWYLDYLIYRTKNTTSVSAIEGPPRDRGTPASKIGAIVEGVLGGVFLISLVFLGICLFKRRSQGASVSRRKTSAPYNGGGDTRSIRSVQSMGGSINESSLAFTRTPSSILKNSGSFGTAGERPRIRISEGASGCRISVRTLEARHNKLLSHHRILPLQTSNTAMVFSFPVQAVQRCPRLLPCWSGDDTTYVYSL</sequence>
<dbReference type="EMBL" id="KN824354">
    <property type="protein sequence ID" value="KIM22498.1"/>
    <property type="molecule type" value="Genomic_DNA"/>
</dbReference>
<keyword evidence="1" id="KW-1133">Transmembrane helix</keyword>
<keyword evidence="1" id="KW-0812">Transmembrane</keyword>
<gene>
    <name evidence="2" type="ORF">M408DRAFT_283643</name>
</gene>
<reference evidence="3" key="2">
    <citation type="submission" date="2015-01" db="EMBL/GenBank/DDBJ databases">
        <title>Evolutionary Origins and Diversification of the Mycorrhizal Mutualists.</title>
        <authorList>
            <consortium name="DOE Joint Genome Institute"/>
            <consortium name="Mycorrhizal Genomics Consortium"/>
            <person name="Kohler A."/>
            <person name="Kuo A."/>
            <person name="Nagy L.G."/>
            <person name="Floudas D."/>
            <person name="Copeland A."/>
            <person name="Barry K.W."/>
            <person name="Cichocki N."/>
            <person name="Veneault-Fourrey C."/>
            <person name="LaButti K."/>
            <person name="Lindquist E.A."/>
            <person name="Lipzen A."/>
            <person name="Lundell T."/>
            <person name="Morin E."/>
            <person name="Murat C."/>
            <person name="Riley R."/>
            <person name="Ohm R."/>
            <person name="Sun H."/>
            <person name="Tunlid A."/>
            <person name="Henrissat B."/>
            <person name="Grigoriev I.V."/>
            <person name="Hibbett D.S."/>
            <person name="Martin F."/>
        </authorList>
    </citation>
    <scope>NUCLEOTIDE SEQUENCE [LARGE SCALE GENOMIC DNA]</scope>
    <source>
        <strain evidence="3">MAFF 305830</strain>
    </source>
</reference>
<evidence type="ECO:0000313" key="2">
    <source>
        <dbReference type="EMBL" id="KIM22498.1"/>
    </source>
</evidence>
<accession>A0A0C2W7S9</accession>
<dbReference type="HOGENOM" id="CLU_1180842_0_0_1"/>
<feature type="transmembrane region" description="Helical" evidence="1">
    <location>
        <begin position="75"/>
        <end position="99"/>
    </location>
</feature>
<reference evidence="2 3" key="1">
    <citation type="submission" date="2014-04" db="EMBL/GenBank/DDBJ databases">
        <authorList>
            <consortium name="DOE Joint Genome Institute"/>
            <person name="Kuo A."/>
            <person name="Zuccaro A."/>
            <person name="Kohler A."/>
            <person name="Nagy L.G."/>
            <person name="Floudas D."/>
            <person name="Copeland A."/>
            <person name="Barry K.W."/>
            <person name="Cichocki N."/>
            <person name="Veneault-Fourrey C."/>
            <person name="LaButti K."/>
            <person name="Lindquist E.A."/>
            <person name="Lipzen A."/>
            <person name="Lundell T."/>
            <person name="Morin E."/>
            <person name="Murat C."/>
            <person name="Sun H."/>
            <person name="Tunlid A."/>
            <person name="Henrissat B."/>
            <person name="Grigoriev I.V."/>
            <person name="Hibbett D.S."/>
            <person name="Martin F."/>
            <person name="Nordberg H.P."/>
            <person name="Cantor M.N."/>
            <person name="Hua S.X."/>
        </authorList>
    </citation>
    <scope>NUCLEOTIDE SEQUENCE [LARGE SCALE GENOMIC DNA]</scope>
    <source>
        <strain evidence="2 3">MAFF 305830</strain>
    </source>
</reference>
<keyword evidence="1" id="KW-0472">Membrane</keyword>